<feature type="compositionally biased region" description="Low complexity" evidence="12">
    <location>
        <begin position="697"/>
        <end position="713"/>
    </location>
</feature>
<feature type="domain" description="Angiomotin C-terminal" evidence="13">
    <location>
        <begin position="488"/>
        <end position="677"/>
    </location>
</feature>
<keyword evidence="7" id="KW-0879">Wnt signaling pathway</keyword>
<dbReference type="GO" id="GO:0005923">
    <property type="term" value="C:bicellular tight junction"/>
    <property type="evidence" value="ECO:0007669"/>
    <property type="project" value="TreeGrafter"/>
</dbReference>
<feature type="region of interest" description="Disordered" evidence="12">
    <location>
        <begin position="116"/>
        <end position="157"/>
    </location>
</feature>
<keyword evidence="10" id="KW-0175">Coiled coil</keyword>
<keyword evidence="15" id="KW-1185">Reference proteome</keyword>
<feature type="compositionally biased region" description="Low complexity" evidence="12">
    <location>
        <begin position="50"/>
        <end position="63"/>
    </location>
</feature>
<feature type="region of interest" description="Disordered" evidence="12">
    <location>
        <begin position="529"/>
        <end position="551"/>
    </location>
</feature>
<dbReference type="PRINTS" id="PR01807">
    <property type="entry name" value="ANGIOMOTIN"/>
</dbReference>
<dbReference type="GO" id="GO:0002102">
    <property type="term" value="C:podosome"/>
    <property type="evidence" value="ECO:0007669"/>
    <property type="project" value="UniProtKB-SubCell"/>
</dbReference>
<evidence type="ECO:0000256" key="4">
    <source>
        <dbReference type="ARBA" id="ARBA00010300"/>
    </source>
</evidence>
<evidence type="ECO:0000256" key="5">
    <source>
        <dbReference type="ARBA" id="ARBA00022490"/>
    </source>
</evidence>
<evidence type="ECO:0000256" key="8">
    <source>
        <dbReference type="ARBA" id="ARBA00022753"/>
    </source>
</evidence>
<dbReference type="GO" id="GO:0005886">
    <property type="term" value="C:plasma membrane"/>
    <property type="evidence" value="ECO:0007669"/>
    <property type="project" value="TreeGrafter"/>
</dbReference>
<feature type="compositionally biased region" description="Gly residues" evidence="12">
    <location>
        <begin position="40"/>
        <end position="49"/>
    </location>
</feature>
<keyword evidence="11" id="KW-0966">Cell projection</keyword>
<evidence type="ECO:0000256" key="10">
    <source>
        <dbReference type="ARBA" id="ARBA00023054"/>
    </source>
</evidence>
<evidence type="ECO:0000256" key="9">
    <source>
        <dbReference type="ARBA" id="ARBA00022949"/>
    </source>
</evidence>
<dbReference type="GO" id="GO:0035329">
    <property type="term" value="P:hippo signaling"/>
    <property type="evidence" value="ECO:0007669"/>
    <property type="project" value="TreeGrafter"/>
</dbReference>
<feature type="non-terminal residue" evidence="14">
    <location>
        <position position="1"/>
    </location>
</feature>
<dbReference type="InterPro" id="IPR024646">
    <property type="entry name" value="Angiomotin_C"/>
</dbReference>
<feature type="region of interest" description="Disordered" evidence="12">
    <location>
        <begin position="649"/>
        <end position="733"/>
    </location>
</feature>
<evidence type="ECO:0000313" key="15">
    <source>
        <dbReference type="Proteomes" id="UP000525205"/>
    </source>
</evidence>
<keyword evidence="5" id="KW-0963">Cytoplasm</keyword>
<accession>A0A7K8Q291</accession>
<gene>
    <name evidence="14" type="primary">Amotl2</name>
    <name evidence="14" type="ORF">COCCOC_R04333</name>
</gene>
<dbReference type="GO" id="GO:0030334">
    <property type="term" value="P:regulation of cell migration"/>
    <property type="evidence" value="ECO:0007669"/>
    <property type="project" value="TreeGrafter"/>
</dbReference>
<evidence type="ECO:0000256" key="1">
    <source>
        <dbReference type="ARBA" id="ARBA00004172"/>
    </source>
</evidence>
<dbReference type="GO" id="GO:0055037">
    <property type="term" value="C:recycling endosome"/>
    <property type="evidence" value="ECO:0007669"/>
    <property type="project" value="UniProtKB-SubCell"/>
</dbReference>
<name>A0A7K8Q291_COCCO</name>
<evidence type="ECO:0000256" key="11">
    <source>
        <dbReference type="ARBA" id="ARBA00023273"/>
    </source>
</evidence>
<evidence type="ECO:0000256" key="6">
    <source>
        <dbReference type="ARBA" id="ARBA00022553"/>
    </source>
</evidence>
<evidence type="ECO:0000313" key="14">
    <source>
        <dbReference type="EMBL" id="NXE85723.1"/>
    </source>
</evidence>
<evidence type="ECO:0000256" key="3">
    <source>
        <dbReference type="ARBA" id="ARBA00004496"/>
    </source>
</evidence>
<organism evidence="14 15">
    <name type="scientific">Cochlearius cochlearius</name>
    <name type="common">Boat-billed heron</name>
    <dbReference type="NCBI Taxonomy" id="110676"/>
    <lineage>
        <taxon>Eukaryota</taxon>
        <taxon>Metazoa</taxon>
        <taxon>Chordata</taxon>
        <taxon>Craniata</taxon>
        <taxon>Vertebrata</taxon>
        <taxon>Euteleostomi</taxon>
        <taxon>Archelosauria</taxon>
        <taxon>Archosauria</taxon>
        <taxon>Dinosauria</taxon>
        <taxon>Saurischia</taxon>
        <taxon>Theropoda</taxon>
        <taxon>Coelurosauria</taxon>
        <taxon>Aves</taxon>
        <taxon>Neognathae</taxon>
        <taxon>Neoaves</taxon>
        <taxon>Aequornithes</taxon>
        <taxon>Pelecaniformes</taxon>
        <taxon>Ardeidae</taxon>
        <taxon>Cochlearius</taxon>
    </lineage>
</organism>
<sequence length="733" mass="80404">MRTAEDSNGTVLHRLIQEQLRYGNLTENRTLLAIQQQALRGGGAGGGAGSPRSSLESLSPEESQMVQQSTRQEPQGQEHHSDHVYLENSVYRLCQPQHKGEELPTYEEAKAHSQYYASQRGGQQPGGASLGIRGENGLRGAESGARRPDEGLKDLKHGHVRSLSERLMRMSLERNGAKAQSPISASHSYPQLSRHHQLAALRGQHLEGPEARGPPPEYPYGIPSQDAYLAEPRPCSREGPGFQHPEISGRWDAGDAVGSPVLPSPLSIPLLPPCRVLPTHVPSAFLPPPGALCPGTLGPAGVEALVSTQAASAGSRLARADAVLRENERLQRESEKLRRELESCAEKASRIQKLESEIQRISEDYENLVRASSKREALEKAMRNKRDGEMRRLQDFNRDLKERLESANKQLASKTQESQESNQGSVAKLLAQSYEHQQEKEKLEREVSLLRSANEDQRRRAELLEQALGSAQARAAKAEAELRKKRAYVEKVERLQAALGQLQAACEKREQLELRLRTRLEQELKMLRAQQRQAGAAGGGTPELSPHTLSEQLREKEEKILALEADMTKWEQKYLEECTMRQFAMDAAATAAAQRDTTLISHSPRHSPNSSFNEDLLLASHKHQEMENRLKALHAQILEKDAVIKVLQQRSRRDPSKALQGSLRPAKSVPSVFAASAAPSWPGAGQSDRLAEGSSRGSAAGKATAEGAAAPAALPLPSHSKHGSKDGSTQTDG</sequence>
<feature type="region of interest" description="Disordered" evidence="12">
    <location>
        <begin position="40"/>
        <end position="81"/>
    </location>
</feature>
<evidence type="ECO:0000256" key="7">
    <source>
        <dbReference type="ARBA" id="ARBA00022687"/>
    </source>
</evidence>
<dbReference type="GO" id="GO:0030036">
    <property type="term" value="P:actin cytoskeleton organization"/>
    <property type="evidence" value="ECO:0007669"/>
    <property type="project" value="TreeGrafter"/>
</dbReference>
<protein>
    <submittedName>
        <fullName evidence="14">AMOL2 protein</fullName>
    </submittedName>
</protein>
<evidence type="ECO:0000256" key="2">
    <source>
        <dbReference type="ARBA" id="ARBA00004188"/>
    </source>
</evidence>
<comment type="subcellular location">
    <subcellularLocation>
        <location evidence="2">Cell projection</location>
        <location evidence="2">Podosome</location>
    </subcellularLocation>
    <subcellularLocation>
        <location evidence="3">Cytoplasm</location>
    </subcellularLocation>
    <subcellularLocation>
        <location evidence="1">Recycling endosome</location>
    </subcellularLocation>
</comment>
<feature type="compositionally biased region" description="Basic and acidic residues" evidence="12">
    <location>
        <begin position="144"/>
        <end position="157"/>
    </location>
</feature>
<evidence type="ECO:0000259" key="13">
    <source>
        <dbReference type="Pfam" id="PF12240"/>
    </source>
</evidence>
<dbReference type="InterPro" id="IPR051747">
    <property type="entry name" value="Angiomotin-like"/>
</dbReference>
<reference evidence="14 15" key="1">
    <citation type="submission" date="2019-09" db="EMBL/GenBank/DDBJ databases">
        <title>Bird 10,000 Genomes (B10K) Project - Family phase.</title>
        <authorList>
            <person name="Zhang G."/>
        </authorList>
    </citation>
    <scope>NUCLEOTIDE SEQUENCE [LARGE SCALE GENOMIC DNA]</scope>
    <source>
        <strain evidence="14">B10K-CU-031-03</strain>
        <tissue evidence="14">Muscle</tissue>
    </source>
</reference>
<feature type="compositionally biased region" description="Polar residues" evidence="12">
    <location>
        <begin position="64"/>
        <end position="75"/>
    </location>
</feature>
<dbReference type="PANTHER" id="PTHR14826:SF3">
    <property type="entry name" value="ANGIOMOTIN-LIKE PROTEIN 2"/>
    <property type="match status" value="1"/>
</dbReference>
<dbReference type="Pfam" id="PF12240">
    <property type="entry name" value="Angiomotin_C"/>
    <property type="match status" value="1"/>
</dbReference>
<dbReference type="InterPro" id="IPR009114">
    <property type="entry name" value="Angiomotin"/>
</dbReference>
<proteinExistence type="inferred from homology"/>
<dbReference type="GO" id="GO:0003365">
    <property type="term" value="P:establishment of cell polarity involved in ameboidal cell migration"/>
    <property type="evidence" value="ECO:0007669"/>
    <property type="project" value="TreeGrafter"/>
</dbReference>
<comment type="caution">
    <text evidence="14">The sequence shown here is derived from an EMBL/GenBank/DDBJ whole genome shotgun (WGS) entry which is preliminary data.</text>
</comment>
<feature type="compositionally biased region" description="Low complexity" evidence="12">
    <location>
        <begin position="665"/>
        <end position="685"/>
    </location>
</feature>
<comment type="similarity">
    <text evidence="4">Belongs to the angiomotin family.</text>
</comment>
<dbReference type="AlphaFoldDB" id="A0A7K8Q291"/>
<evidence type="ECO:0000256" key="12">
    <source>
        <dbReference type="SAM" id="MobiDB-lite"/>
    </source>
</evidence>
<dbReference type="PANTHER" id="PTHR14826">
    <property type="entry name" value="ANGIOMOTIN"/>
    <property type="match status" value="1"/>
</dbReference>
<keyword evidence="9" id="KW-0965">Cell junction</keyword>
<dbReference type="Proteomes" id="UP000525205">
    <property type="component" value="Unassembled WGS sequence"/>
</dbReference>
<dbReference type="EMBL" id="VWPP01001748">
    <property type="protein sequence ID" value="NXE85723.1"/>
    <property type="molecule type" value="Genomic_DNA"/>
</dbReference>
<dbReference type="GO" id="GO:0001525">
    <property type="term" value="P:angiogenesis"/>
    <property type="evidence" value="ECO:0007669"/>
    <property type="project" value="TreeGrafter"/>
</dbReference>
<keyword evidence="6" id="KW-0597">Phosphoprotein</keyword>
<dbReference type="GO" id="GO:0016055">
    <property type="term" value="P:Wnt signaling pathway"/>
    <property type="evidence" value="ECO:0007669"/>
    <property type="project" value="UniProtKB-KW"/>
</dbReference>
<keyword evidence="8" id="KW-0967">Endosome</keyword>
<feature type="non-terminal residue" evidence="14">
    <location>
        <position position="733"/>
    </location>
</feature>